<dbReference type="Gene3D" id="2.120.10.30">
    <property type="entry name" value="TolB, C-terminal domain"/>
    <property type="match status" value="1"/>
</dbReference>
<evidence type="ECO:0000313" key="4">
    <source>
        <dbReference type="Proteomes" id="UP000037020"/>
    </source>
</evidence>
<comment type="caution">
    <text evidence="3">The sequence shown here is derived from an EMBL/GenBank/DDBJ whole genome shotgun (WGS) entry which is preliminary data.</text>
</comment>
<evidence type="ECO:0000256" key="1">
    <source>
        <dbReference type="ARBA" id="ARBA00009820"/>
    </source>
</evidence>
<protein>
    <submittedName>
        <fullName evidence="3">Uncharacterized protein</fullName>
    </submittedName>
</protein>
<keyword evidence="4" id="KW-1185">Reference proteome</keyword>
<comment type="similarity">
    <text evidence="1">Belongs to the TolB family.</text>
</comment>
<reference evidence="3 4" key="1">
    <citation type="submission" date="2015-07" db="EMBL/GenBank/DDBJ databases">
        <authorList>
            <person name="Ju K.-S."/>
            <person name="Doroghazi J.R."/>
            <person name="Metcalf W.W."/>
        </authorList>
    </citation>
    <scope>NUCLEOTIDE SEQUENCE [LARGE SCALE GENOMIC DNA]</scope>
    <source>
        <strain evidence="3 4">NRRL B-3589</strain>
    </source>
</reference>
<dbReference type="EMBL" id="LGUT01003155">
    <property type="protein sequence ID" value="KOG85869.1"/>
    <property type="molecule type" value="Genomic_DNA"/>
</dbReference>
<gene>
    <name evidence="3" type="ORF">ADK38_34255</name>
</gene>
<accession>A0ABR5IXI3</accession>
<evidence type="ECO:0000256" key="2">
    <source>
        <dbReference type="SAM" id="MobiDB-lite"/>
    </source>
</evidence>
<name>A0ABR5IXI3_9ACTN</name>
<dbReference type="Proteomes" id="UP000037020">
    <property type="component" value="Unassembled WGS sequence"/>
</dbReference>
<feature type="region of interest" description="Disordered" evidence="2">
    <location>
        <begin position="155"/>
        <end position="175"/>
    </location>
</feature>
<organism evidence="3 4">
    <name type="scientific">Streptomyces varsoviensis</name>
    <dbReference type="NCBI Taxonomy" id="67373"/>
    <lineage>
        <taxon>Bacteria</taxon>
        <taxon>Bacillati</taxon>
        <taxon>Actinomycetota</taxon>
        <taxon>Actinomycetes</taxon>
        <taxon>Kitasatosporales</taxon>
        <taxon>Streptomycetaceae</taxon>
        <taxon>Streptomyces</taxon>
    </lineage>
</organism>
<dbReference type="SUPFAM" id="SSF82171">
    <property type="entry name" value="DPP6 N-terminal domain-like"/>
    <property type="match status" value="1"/>
</dbReference>
<proteinExistence type="inferred from homology"/>
<dbReference type="Pfam" id="PF07676">
    <property type="entry name" value="PD40"/>
    <property type="match status" value="1"/>
</dbReference>
<dbReference type="PANTHER" id="PTHR36842:SF2">
    <property type="entry name" value="SLR0505 PROTEIN"/>
    <property type="match status" value="1"/>
</dbReference>
<evidence type="ECO:0000313" key="3">
    <source>
        <dbReference type="EMBL" id="KOG85869.1"/>
    </source>
</evidence>
<sequence length="372" mass="39655">MGGAQPNGWSQASGMSADGRYVLFVSQASNLVPGDTDGDYDAFVRDLRTGGIERVSAGDDVLPGGASEASISADGRYVAFTAVVPPGWPGGSDSATWQLFLRDRRTGHAEQLTHGTDEPDAPAISGNGRYIAYATRQGTGIHVLDLRKKTTRLITKAPDGSPADRRSDNPVISADGSTVGFLSRATNLLPRDPAAAAAPSRPSTPQRFYVWNRHTGRIQGASIDPAGAPRPASLDARLSPGGRYALFSAPEPNGPDTTDSHTELYVRDLWRGRTEKAARPLPNTVTTGDSHNGAMTADGRSVYFASTADNLTPGDTNQATDIFRRDLRTGRTERIDMTGVAWTPISLRVDSFGTTALFEEVGKVYARPLPRT</sequence>
<dbReference type="InterPro" id="IPR011042">
    <property type="entry name" value="6-blade_b-propeller_TolB-like"/>
</dbReference>
<dbReference type="PANTHER" id="PTHR36842">
    <property type="entry name" value="PROTEIN TOLB HOMOLOG"/>
    <property type="match status" value="1"/>
</dbReference>
<dbReference type="InterPro" id="IPR011659">
    <property type="entry name" value="WD40"/>
</dbReference>